<comment type="caution">
    <text evidence="1">The sequence shown here is derived from an EMBL/GenBank/DDBJ whole genome shotgun (WGS) entry which is preliminary data.</text>
</comment>
<keyword evidence="2" id="KW-1185">Reference proteome</keyword>
<protein>
    <recommendedName>
        <fullName evidence="3">Lipoprotein</fullName>
    </recommendedName>
</protein>
<name>A0A848HG16_9BURK</name>
<reference evidence="1 2" key="1">
    <citation type="submission" date="2020-04" db="EMBL/GenBank/DDBJ databases">
        <title>Massilia sp. RP-1-19 isolated from soil.</title>
        <authorList>
            <person name="Dahal R.H."/>
        </authorList>
    </citation>
    <scope>NUCLEOTIDE SEQUENCE [LARGE SCALE GENOMIC DNA]</scope>
    <source>
        <strain evidence="1 2">RP-1-19</strain>
    </source>
</reference>
<gene>
    <name evidence="1" type="ORF">HHL21_02730</name>
</gene>
<accession>A0A848HG16</accession>
<dbReference type="Proteomes" id="UP000583752">
    <property type="component" value="Unassembled WGS sequence"/>
</dbReference>
<organism evidence="1 2">
    <name type="scientific">Massilia polaris</name>
    <dbReference type="NCBI Taxonomy" id="2728846"/>
    <lineage>
        <taxon>Bacteria</taxon>
        <taxon>Pseudomonadati</taxon>
        <taxon>Pseudomonadota</taxon>
        <taxon>Betaproteobacteria</taxon>
        <taxon>Burkholderiales</taxon>
        <taxon>Oxalobacteraceae</taxon>
        <taxon>Telluria group</taxon>
        <taxon>Massilia</taxon>
    </lineage>
</organism>
<sequence length="229" mass="23925">MAICTRDGAETSMNKTALTVLVAFAVAGCASKPAPPAWKSNASDALKGYSDAWLKGNTSIAESEFARARSEIASTGRPDLVAFAELVRCASRVASLEYDECPGFAALASDATAGERAYADYLTGRWQGLDAALLPEQHQAVVRAVPGAATGVLAAIQDPLSRMVAAGALMQAGRIGPADIVLATETASGQGWRRPLLMWLGVAQKRAQAAGDAAEVSRIQRRIDVALPR</sequence>
<dbReference type="AlphaFoldDB" id="A0A848HG16"/>
<proteinExistence type="predicted"/>
<dbReference type="PROSITE" id="PS51257">
    <property type="entry name" value="PROKAR_LIPOPROTEIN"/>
    <property type="match status" value="1"/>
</dbReference>
<evidence type="ECO:0000313" key="2">
    <source>
        <dbReference type="Proteomes" id="UP000583752"/>
    </source>
</evidence>
<evidence type="ECO:0000313" key="1">
    <source>
        <dbReference type="EMBL" id="NML60017.1"/>
    </source>
</evidence>
<evidence type="ECO:0008006" key="3">
    <source>
        <dbReference type="Google" id="ProtNLM"/>
    </source>
</evidence>
<dbReference type="EMBL" id="JABBGG010000001">
    <property type="protein sequence ID" value="NML60017.1"/>
    <property type="molecule type" value="Genomic_DNA"/>
</dbReference>